<sequence>MAISPEEKLLNALPLAQWWPSMFEAAGDCASVTWRFLSLSIPEWSVIWFVMLAAAGVYVGLAKS</sequence>
<evidence type="ECO:0000256" key="4">
    <source>
        <dbReference type="ARBA" id="ARBA00022982"/>
    </source>
</evidence>
<dbReference type="KEGG" id="sva:SVA_1263"/>
<dbReference type="SUPFAM" id="SSF158442">
    <property type="entry name" value="DsbB-like"/>
    <property type="match status" value="1"/>
</dbReference>
<evidence type="ECO:0000256" key="6">
    <source>
        <dbReference type="ARBA" id="ARBA00023136"/>
    </source>
</evidence>
<dbReference type="GO" id="GO:0015035">
    <property type="term" value="F:protein-disulfide reductase activity"/>
    <property type="evidence" value="ECO:0007669"/>
    <property type="project" value="InterPro"/>
</dbReference>
<proteinExistence type="predicted"/>
<keyword evidence="3 8" id="KW-0812">Transmembrane</keyword>
<evidence type="ECO:0000256" key="5">
    <source>
        <dbReference type="ARBA" id="ARBA00022989"/>
    </source>
</evidence>
<dbReference type="Pfam" id="PF02600">
    <property type="entry name" value="DsbB"/>
    <property type="match status" value="1"/>
</dbReference>
<reference evidence="9 10" key="1">
    <citation type="submission" date="2015-08" db="EMBL/GenBank/DDBJ databases">
        <title>Complete genome sequence of Sulfurifustis variabilis.</title>
        <authorList>
            <person name="Miura A."/>
            <person name="Kojima H."/>
            <person name="Fukui M."/>
        </authorList>
    </citation>
    <scope>NUCLEOTIDE SEQUENCE [LARGE SCALE GENOMIC DNA]</scope>
    <source>
        <strain evidence="10">skN76</strain>
    </source>
</reference>
<comment type="subcellular location">
    <subcellularLocation>
        <location evidence="1">Cell membrane</location>
        <topology evidence="1">Multi-pass membrane protein</topology>
    </subcellularLocation>
</comment>
<keyword evidence="7" id="KW-0676">Redox-active center</keyword>
<dbReference type="InterPro" id="IPR003752">
    <property type="entry name" value="DiS_bond_form_DsbB/BdbC"/>
</dbReference>
<feature type="transmembrane region" description="Helical" evidence="8">
    <location>
        <begin position="44"/>
        <end position="61"/>
    </location>
</feature>
<dbReference type="InterPro" id="IPR050183">
    <property type="entry name" value="DsbB"/>
</dbReference>
<dbReference type="InterPro" id="IPR023380">
    <property type="entry name" value="DsbB-like_sf"/>
</dbReference>
<gene>
    <name evidence="9" type="ORF">SVA_1263</name>
</gene>
<protein>
    <submittedName>
        <fullName evidence="9">Disulfide bond formation protein DsbB</fullName>
    </submittedName>
</protein>
<keyword evidence="2" id="KW-1003">Cell membrane</keyword>
<evidence type="ECO:0000256" key="2">
    <source>
        <dbReference type="ARBA" id="ARBA00022475"/>
    </source>
</evidence>
<dbReference type="Proteomes" id="UP000218899">
    <property type="component" value="Chromosome"/>
</dbReference>
<dbReference type="EMBL" id="AP014936">
    <property type="protein sequence ID" value="BAU47838.1"/>
    <property type="molecule type" value="Genomic_DNA"/>
</dbReference>
<dbReference type="PANTHER" id="PTHR36570:SF3">
    <property type="entry name" value="DISULFIDE BOND FORMATION PROTEIN B"/>
    <property type="match status" value="1"/>
</dbReference>
<organism evidence="9 10">
    <name type="scientific">Sulfurifustis variabilis</name>
    <dbReference type="NCBI Taxonomy" id="1675686"/>
    <lineage>
        <taxon>Bacteria</taxon>
        <taxon>Pseudomonadati</taxon>
        <taxon>Pseudomonadota</taxon>
        <taxon>Gammaproteobacteria</taxon>
        <taxon>Acidiferrobacterales</taxon>
        <taxon>Acidiferrobacteraceae</taxon>
        <taxon>Sulfurifustis</taxon>
    </lineage>
</organism>
<dbReference type="PANTHER" id="PTHR36570">
    <property type="entry name" value="DISULFIDE BOND FORMATION PROTEIN B"/>
    <property type="match status" value="1"/>
</dbReference>
<keyword evidence="10" id="KW-1185">Reference proteome</keyword>
<keyword evidence="6 8" id="KW-0472">Membrane</keyword>
<accession>A0A1B4V2T1</accession>
<dbReference type="GO" id="GO:0005886">
    <property type="term" value="C:plasma membrane"/>
    <property type="evidence" value="ECO:0007669"/>
    <property type="project" value="UniProtKB-SubCell"/>
</dbReference>
<dbReference type="Gene3D" id="1.20.1550.10">
    <property type="entry name" value="DsbB-like"/>
    <property type="match status" value="1"/>
</dbReference>
<evidence type="ECO:0000256" key="1">
    <source>
        <dbReference type="ARBA" id="ARBA00004651"/>
    </source>
</evidence>
<dbReference type="GO" id="GO:0006457">
    <property type="term" value="P:protein folding"/>
    <property type="evidence" value="ECO:0007669"/>
    <property type="project" value="InterPro"/>
</dbReference>
<dbReference type="RefSeq" id="WP_197703388.1">
    <property type="nucleotide sequence ID" value="NZ_AP014936.1"/>
</dbReference>
<keyword evidence="4" id="KW-0249">Electron transport</keyword>
<evidence type="ECO:0000313" key="10">
    <source>
        <dbReference type="Proteomes" id="UP000218899"/>
    </source>
</evidence>
<dbReference type="AlphaFoldDB" id="A0A1B4V2T1"/>
<evidence type="ECO:0000256" key="7">
    <source>
        <dbReference type="ARBA" id="ARBA00023284"/>
    </source>
</evidence>
<evidence type="ECO:0000256" key="3">
    <source>
        <dbReference type="ARBA" id="ARBA00022692"/>
    </source>
</evidence>
<keyword evidence="5 8" id="KW-1133">Transmembrane helix</keyword>
<keyword evidence="4" id="KW-0813">Transport</keyword>
<evidence type="ECO:0000256" key="8">
    <source>
        <dbReference type="SAM" id="Phobius"/>
    </source>
</evidence>
<name>A0A1B4V2T1_9GAMM</name>
<evidence type="ECO:0000313" key="9">
    <source>
        <dbReference type="EMBL" id="BAU47838.1"/>
    </source>
</evidence>